<organism evidence="1 2">
    <name type="scientific">Salinibacillus xinjiangensis</name>
    <dbReference type="NCBI Taxonomy" id="1229268"/>
    <lineage>
        <taxon>Bacteria</taxon>
        <taxon>Bacillati</taxon>
        <taxon>Bacillota</taxon>
        <taxon>Bacilli</taxon>
        <taxon>Bacillales</taxon>
        <taxon>Bacillaceae</taxon>
        <taxon>Salinibacillus</taxon>
    </lineage>
</organism>
<dbReference type="RefSeq" id="WP_194841359.1">
    <property type="nucleotide sequence ID" value="NZ_WJNH01000008.1"/>
</dbReference>
<dbReference type="AlphaFoldDB" id="A0A6G1X8T1"/>
<name>A0A6G1X8T1_9BACI</name>
<evidence type="ECO:0000313" key="2">
    <source>
        <dbReference type="Proteomes" id="UP000480185"/>
    </source>
</evidence>
<evidence type="ECO:0000313" key="1">
    <source>
        <dbReference type="EMBL" id="MRG87280.1"/>
    </source>
</evidence>
<accession>A0A6G1X8T1</accession>
<gene>
    <name evidence="1" type="ORF">GH754_13350</name>
</gene>
<comment type="caution">
    <text evidence="1">The sequence shown here is derived from an EMBL/GenBank/DDBJ whole genome shotgun (WGS) entry which is preliminary data.</text>
</comment>
<reference evidence="1 2" key="1">
    <citation type="submission" date="2019-11" db="EMBL/GenBank/DDBJ databases">
        <authorList>
            <person name="Li J."/>
        </authorList>
    </citation>
    <scope>NUCLEOTIDE SEQUENCE [LARGE SCALE GENOMIC DNA]</scope>
    <source>
        <strain evidence="1 2">J4</strain>
    </source>
</reference>
<proteinExistence type="predicted"/>
<dbReference type="Proteomes" id="UP000480185">
    <property type="component" value="Unassembled WGS sequence"/>
</dbReference>
<keyword evidence="2" id="KW-1185">Reference proteome</keyword>
<protein>
    <submittedName>
        <fullName evidence="1">Uncharacterized protein</fullName>
    </submittedName>
</protein>
<sequence length="86" mass="9984">MKYNQRLVYAKVQPCFAEDPSIMLKIFVFAKVLRFLAKVEYKYANDQSPLTKVKAHYAKDHHLKPLLARVLIIKKAQGNIPRLKSV</sequence>
<dbReference type="EMBL" id="WJNH01000008">
    <property type="protein sequence ID" value="MRG87280.1"/>
    <property type="molecule type" value="Genomic_DNA"/>
</dbReference>